<dbReference type="Proteomes" id="UP000198424">
    <property type="component" value="Unassembled WGS sequence"/>
</dbReference>
<proteinExistence type="predicted"/>
<evidence type="ECO:0000313" key="4">
    <source>
        <dbReference type="Proteomes" id="UP000198424"/>
    </source>
</evidence>
<reference evidence="1 3" key="1">
    <citation type="submission" date="2014-07" db="EMBL/GenBank/DDBJ databases">
        <title>Genome of Flavobacterium hydatis DSM 2063.</title>
        <authorList>
            <person name="Pipes S.E."/>
            <person name="Stropko S.J."/>
            <person name="Newman J.D."/>
        </authorList>
    </citation>
    <scope>NUCLEOTIDE SEQUENCE [LARGE SCALE GENOMIC DNA]</scope>
    <source>
        <strain evidence="1 3">DSM 2063</strain>
    </source>
</reference>
<evidence type="ECO:0000313" key="2">
    <source>
        <dbReference type="EMBL" id="OXA93431.1"/>
    </source>
</evidence>
<comment type="caution">
    <text evidence="1">The sequence shown here is derived from an EMBL/GenBank/DDBJ whole genome shotgun (WGS) entry which is preliminary data.</text>
</comment>
<reference evidence="2 4" key="2">
    <citation type="submission" date="2016-11" db="EMBL/GenBank/DDBJ databases">
        <title>Whole genomes of Flavobacteriaceae.</title>
        <authorList>
            <person name="Stine C."/>
            <person name="Li C."/>
            <person name="Tadesse D."/>
        </authorList>
    </citation>
    <scope>NUCLEOTIDE SEQUENCE [LARGE SCALE GENOMIC DNA]</scope>
    <source>
        <strain evidence="2 4">ATCC 29551</strain>
    </source>
</reference>
<dbReference type="OrthoDB" id="649238at2"/>
<dbReference type="AlphaFoldDB" id="A0A086AAT3"/>
<protein>
    <submittedName>
        <fullName evidence="1">Uncharacterized protein</fullName>
    </submittedName>
</protein>
<accession>A0A086AAT3</accession>
<dbReference type="RefSeq" id="WP_035624808.1">
    <property type="nucleotide sequence ID" value="NZ_JBEWQG010000019.1"/>
</dbReference>
<dbReference type="EMBL" id="MUGY01000014">
    <property type="protein sequence ID" value="OXA93431.1"/>
    <property type="molecule type" value="Genomic_DNA"/>
</dbReference>
<evidence type="ECO:0000313" key="3">
    <source>
        <dbReference type="Proteomes" id="UP000028712"/>
    </source>
</evidence>
<dbReference type="eggNOG" id="ENOG5033RIX">
    <property type="taxonomic scope" value="Bacteria"/>
</dbReference>
<sequence>MKYLSLIFIFFISYNIDAQELFVVTEPASNAPAGSIGVRVGQSIMDNKHESGSMYNLTPEVTWGINKNLMVRTSAFLSNQENGLGLKGGGFYAKYRFFSVDDLQSHFRMAAFGRYSYNNSFFNQEAIDLANGNSGYEAGLVATQLIHKVALSSSVSYVRALNNPDYSFPDALGKNAVNYTFSVGKLMYPKKYTSYKQTNINAMLEFTGQTITENGKSYLDVVPSIQFIINSQARIDLAYKKELYSSMQRAASDGVFLKLEYTFFNVTK</sequence>
<keyword evidence="4" id="KW-1185">Reference proteome</keyword>
<dbReference type="EMBL" id="JPRM01000027">
    <property type="protein sequence ID" value="KFF13797.1"/>
    <property type="molecule type" value="Genomic_DNA"/>
</dbReference>
<gene>
    <name evidence="2" type="ORF">B0A62_13530</name>
    <name evidence="1" type="ORF">IW20_17115</name>
</gene>
<dbReference type="Proteomes" id="UP000028712">
    <property type="component" value="Unassembled WGS sequence"/>
</dbReference>
<organism evidence="1 3">
    <name type="scientific">Flavobacterium hydatis</name>
    <name type="common">Cytophaga aquatilis</name>
    <dbReference type="NCBI Taxonomy" id="991"/>
    <lineage>
        <taxon>Bacteria</taxon>
        <taxon>Pseudomonadati</taxon>
        <taxon>Bacteroidota</taxon>
        <taxon>Flavobacteriia</taxon>
        <taxon>Flavobacteriales</taxon>
        <taxon>Flavobacteriaceae</taxon>
        <taxon>Flavobacterium</taxon>
    </lineage>
</organism>
<name>A0A086AAT3_FLAHY</name>
<evidence type="ECO:0000313" key="1">
    <source>
        <dbReference type="EMBL" id="KFF13797.1"/>
    </source>
</evidence>
<dbReference type="STRING" id="991.IW20_17115"/>